<dbReference type="Proteomes" id="UP000410984">
    <property type="component" value="Unassembled WGS sequence"/>
</dbReference>
<dbReference type="AlphaFoldDB" id="A0A509EEC7"/>
<dbReference type="EMBL" id="CABFPH010000044">
    <property type="protein sequence ID" value="VUD72550.1"/>
    <property type="molecule type" value="Genomic_DNA"/>
</dbReference>
<gene>
    <name evidence="3" type="ORF">MET9862_03150</name>
</gene>
<evidence type="ECO:0000256" key="2">
    <source>
        <dbReference type="SAM" id="SignalP"/>
    </source>
</evidence>
<organism evidence="3 4">
    <name type="scientific">Methylobacterium symbioticum</name>
    <dbReference type="NCBI Taxonomy" id="2584084"/>
    <lineage>
        <taxon>Bacteria</taxon>
        <taxon>Pseudomonadati</taxon>
        <taxon>Pseudomonadota</taxon>
        <taxon>Alphaproteobacteria</taxon>
        <taxon>Hyphomicrobiales</taxon>
        <taxon>Methylobacteriaceae</taxon>
        <taxon>Methylobacterium</taxon>
    </lineage>
</organism>
<feature type="region of interest" description="Disordered" evidence="1">
    <location>
        <begin position="28"/>
        <end position="80"/>
    </location>
</feature>
<dbReference type="RefSeq" id="WP_142583845.1">
    <property type="nucleotide sequence ID" value="NZ_CABFPH010000044.1"/>
</dbReference>
<evidence type="ECO:0000313" key="3">
    <source>
        <dbReference type="EMBL" id="VUD72550.1"/>
    </source>
</evidence>
<proteinExistence type="predicted"/>
<protein>
    <submittedName>
        <fullName evidence="3">Uncharacterized protein</fullName>
    </submittedName>
</protein>
<feature type="chain" id="PRO_5021185575" evidence="2">
    <location>
        <begin position="18"/>
        <end position="80"/>
    </location>
</feature>
<reference evidence="3 4" key="1">
    <citation type="submission" date="2019-06" db="EMBL/GenBank/DDBJ databases">
        <authorList>
            <person name="Rodrigo-Torres L."/>
            <person name="Arahal R. D."/>
            <person name="Lucena T."/>
        </authorList>
    </citation>
    <scope>NUCLEOTIDE SEQUENCE [LARGE SCALE GENOMIC DNA]</scope>
    <source>
        <strain evidence="3 4">SB0023/3</strain>
    </source>
</reference>
<feature type="signal peptide" evidence="2">
    <location>
        <begin position="1"/>
        <end position="17"/>
    </location>
</feature>
<keyword evidence="2" id="KW-0732">Signal</keyword>
<keyword evidence="4" id="KW-1185">Reference proteome</keyword>
<name>A0A509EEC7_9HYPH</name>
<sequence>MPVRQLLAVLLLLQAGACTRLLHPVAQTGTVPQGIGPDPVEARPVAPTRRGRAADAVDPEDALRRSAADRERWAKERPAE</sequence>
<evidence type="ECO:0000256" key="1">
    <source>
        <dbReference type="SAM" id="MobiDB-lite"/>
    </source>
</evidence>
<accession>A0A509EEC7</accession>
<feature type="compositionally biased region" description="Basic and acidic residues" evidence="1">
    <location>
        <begin position="61"/>
        <end position="80"/>
    </location>
</feature>
<evidence type="ECO:0000313" key="4">
    <source>
        <dbReference type="Proteomes" id="UP000410984"/>
    </source>
</evidence>